<feature type="region of interest" description="Disordered" evidence="1">
    <location>
        <begin position="144"/>
        <end position="167"/>
    </location>
</feature>
<dbReference type="PANTHER" id="PTHR33387">
    <property type="entry name" value="RMLC-LIKE JELLY ROLL FOLD PROTEIN"/>
    <property type="match status" value="1"/>
</dbReference>
<dbReference type="Gene3D" id="2.60.120.10">
    <property type="entry name" value="Jelly Rolls"/>
    <property type="match status" value="1"/>
</dbReference>
<dbReference type="CDD" id="cd06121">
    <property type="entry name" value="cupin_YML079wp"/>
    <property type="match status" value="1"/>
</dbReference>
<gene>
    <name evidence="3" type="ORF">ACFPP6_24115</name>
</gene>
<name>A0ABW0A531_9ACTN</name>
<evidence type="ECO:0000256" key="1">
    <source>
        <dbReference type="SAM" id="MobiDB-lite"/>
    </source>
</evidence>
<dbReference type="InterPro" id="IPR009327">
    <property type="entry name" value="Cupin_DUF985"/>
</dbReference>
<proteinExistence type="predicted"/>
<dbReference type="EMBL" id="JBHSKJ010000014">
    <property type="protein sequence ID" value="MFC5147756.1"/>
    <property type="molecule type" value="Genomic_DNA"/>
</dbReference>
<dbReference type="PANTHER" id="PTHR33387:SF3">
    <property type="entry name" value="DUF985 DOMAIN-CONTAINING PROTEIN"/>
    <property type="match status" value="1"/>
</dbReference>
<dbReference type="InterPro" id="IPR011051">
    <property type="entry name" value="RmlC_Cupin_sf"/>
</dbReference>
<comment type="caution">
    <text evidence="3">The sequence shown here is derived from an EMBL/GenBank/DDBJ whole genome shotgun (WGS) entry which is preliminary data.</text>
</comment>
<organism evidence="3 4">
    <name type="scientific">Streptomyces aureoversilis</name>
    <dbReference type="NCBI Taxonomy" id="67277"/>
    <lineage>
        <taxon>Bacteria</taxon>
        <taxon>Bacillati</taxon>
        <taxon>Actinomycetota</taxon>
        <taxon>Actinomycetes</taxon>
        <taxon>Kitasatosporales</taxon>
        <taxon>Streptomycetaceae</taxon>
        <taxon>Streptomyces</taxon>
    </lineage>
</organism>
<dbReference type="Proteomes" id="UP001596222">
    <property type="component" value="Unassembled WGS sequence"/>
</dbReference>
<dbReference type="SUPFAM" id="SSF51182">
    <property type="entry name" value="RmlC-like cupins"/>
    <property type="match status" value="1"/>
</dbReference>
<dbReference type="Pfam" id="PF06172">
    <property type="entry name" value="Cupin_5"/>
    <property type="match status" value="1"/>
</dbReference>
<evidence type="ECO:0000313" key="4">
    <source>
        <dbReference type="Proteomes" id="UP001596222"/>
    </source>
</evidence>
<accession>A0ABW0A531</accession>
<sequence>MADSPSGTSELVALLGLRPHVEGGWFRETWKTTREAVPDGYGGPRAFATGIYYLLHPGEVSRWHRVRSDELWLWHRGGPLRMRLGGSGGTPDGKGAAEVVLGPGVERGEQPQFLVPGGVWQSAGPAGDEPVLVTCVVAPGFAFEDYEDSETPEGSEISEDSADSARG</sequence>
<evidence type="ECO:0000259" key="2">
    <source>
        <dbReference type="Pfam" id="PF06172"/>
    </source>
</evidence>
<protein>
    <submittedName>
        <fullName evidence="3">Cupin domain-containing protein</fullName>
    </submittedName>
</protein>
<dbReference type="InterPro" id="IPR039935">
    <property type="entry name" value="YML079W-like"/>
</dbReference>
<dbReference type="InterPro" id="IPR014710">
    <property type="entry name" value="RmlC-like_jellyroll"/>
</dbReference>
<feature type="domain" description="DUF985" evidence="2">
    <location>
        <begin position="10"/>
        <end position="147"/>
    </location>
</feature>
<dbReference type="RefSeq" id="WP_382045972.1">
    <property type="nucleotide sequence ID" value="NZ_JBHSKJ010000014.1"/>
</dbReference>
<keyword evidence="4" id="KW-1185">Reference proteome</keyword>
<evidence type="ECO:0000313" key="3">
    <source>
        <dbReference type="EMBL" id="MFC5147756.1"/>
    </source>
</evidence>
<reference evidence="4" key="1">
    <citation type="journal article" date="2019" name="Int. J. Syst. Evol. Microbiol.">
        <title>The Global Catalogue of Microorganisms (GCM) 10K type strain sequencing project: providing services to taxonomists for standard genome sequencing and annotation.</title>
        <authorList>
            <consortium name="The Broad Institute Genomics Platform"/>
            <consortium name="The Broad Institute Genome Sequencing Center for Infectious Disease"/>
            <person name="Wu L."/>
            <person name="Ma J."/>
        </authorList>
    </citation>
    <scope>NUCLEOTIDE SEQUENCE [LARGE SCALE GENOMIC DNA]</scope>
    <source>
        <strain evidence="4">CGMCC 4.1641</strain>
    </source>
</reference>